<evidence type="ECO:0000313" key="1">
    <source>
        <dbReference type="EMBL" id="GGG40307.1"/>
    </source>
</evidence>
<comment type="caution">
    <text evidence="1">The sequence shown here is derived from an EMBL/GenBank/DDBJ whole genome shotgun (WGS) entry which is preliminary data.</text>
</comment>
<dbReference type="EMBL" id="BMKS01000009">
    <property type="protein sequence ID" value="GGG40307.1"/>
    <property type="molecule type" value="Genomic_DNA"/>
</dbReference>
<name>A0A8J2ZDE2_9PROT</name>
<keyword evidence="2" id="KW-1185">Reference proteome</keyword>
<organism evidence="1 2">
    <name type="scientific">Caldovatus sediminis</name>
    <dbReference type="NCBI Taxonomy" id="2041189"/>
    <lineage>
        <taxon>Bacteria</taxon>
        <taxon>Pseudomonadati</taxon>
        <taxon>Pseudomonadota</taxon>
        <taxon>Alphaproteobacteria</taxon>
        <taxon>Acetobacterales</taxon>
        <taxon>Roseomonadaceae</taxon>
        <taxon>Caldovatus</taxon>
    </lineage>
</organism>
<proteinExistence type="predicted"/>
<protein>
    <submittedName>
        <fullName evidence="1">Uncharacterized protein</fullName>
    </submittedName>
</protein>
<evidence type="ECO:0000313" key="2">
    <source>
        <dbReference type="Proteomes" id="UP000597507"/>
    </source>
</evidence>
<reference evidence="1 2" key="1">
    <citation type="journal article" date="2014" name="Int. J. Syst. Evol. Microbiol.">
        <title>Complete genome sequence of Corynebacterium casei LMG S-19264T (=DSM 44701T), isolated from a smear-ripened cheese.</title>
        <authorList>
            <consortium name="US DOE Joint Genome Institute (JGI-PGF)"/>
            <person name="Walter F."/>
            <person name="Albersmeier A."/>
            <person name="Kalinowski J."/>
            <person name="Ruckert C."/>
        </authorList>
    </citation>
    <scope>NUCLEOTIDE SEQUENCE [LARGE SCALE GENOMIC DNA]</scope>
    <source>
        <strain evidence="1 2">CGMCC 1.16330</strain>
    </source>
</reference>
<sequence>MEADSRLQRILERVELVGGIGAPKFGRMCVMSLAAHLAGEPHTDCPASVSPVIRGFAVPINDQMPGPVRQRLKPFAPRLIGTDDGLDAVRTDLLRAALAERLVPRAAARHGTPPDARRPAGAPVHARSWLAGGDLRWRIGRLLEQIRAESDLRPGSDVHAASLAGYLIGLCARAAPDPREAEWYWTEGLGLLDRMCDLGASRRPAGGGVRADRLARLASALPARGRGSVGLRMPAAGPLAARFPGHPVGLGRAFGRS</sequence>
<gene>
    <name evidence="1" type="ORF">GCM10010964_29880</name>
</gene>
<dbReference type="Proteomes" id="UP000597507">
    <property type="component" value="Unassembled WGS sequence"/>
</dbReference>
<accession>A0A8J2ZDE2</accession>
<dbReference type="AlphaFoldDB" id="A0A8J2ZDE2"/>
<dbReference type="RefSeq" id="WP_188901600.1">
    <property type="nucleotide sequence ID" value="NZ_BMKS01000009.1"/>
</dbReference>